<dbReference type="Gene3D" id="1.10.10.10">
    <property type="entry name" value="Winged helix-like DNA-binding domain superfamily/Winged helix DNA-binding domain"/>
    <property type="match status" value="1"/>
</dbReference>
<evidence type="ECO:0000313" key="5">
    <source>
        <dbReference type="EMBL" id="MEC4266077.1"/>
    </source>
</evidence>
<keyword evidence="3" id="KW-0804">Transcription</keyword>
<sequence>MKNNITAVEQVWKVWEKGWLDQVQIPSRYEMPGHLARLAALFSPGQFYFYVVDMYNLRIQHMSPSVKELIGIIPEESDMKKLLAVVVPEVLPQIATKEAMGVDFLNRFLPEEDRLHYKYVYTYPYVNHRGERRDMMIQVSVLSLSNTGKAQQILGIHTDITHLNVKHNDTVSFISLNGKENYMHVPMGEGIFDPRHTDREQETIAQKLTEREKDIVGLLAKGLGDAQIANIYDISVYTVRTHRRNMLKKTGCKNSIELVTECLMCGLI</sequence>
<dbReference type="PRINTS" id="PR00038">
    <property type="entry name" value="HTHLUXR"/>
</dbReference>
<dbReference type="InterPro" id="IPR000792">
    <property type="entry name" value="Tscrpt_reg_LuxR_C"/>
</dbReference>
<dbReference type="RefSeq" id="WP_326279064.1">
    <property type="nucleotide sequence ID" value="NZ_JAYKYV010000010.1"/>
</dbReference>
<dbReference type="Gene3D" id="3.30.450.20">
    <property type="entry name" value="PAS domain"/>
    <property type="match status" value="1"/>
</dbReference>
<dbReference type="EMBL" id="JAYMGW010000010">
    <property type="protein sequence ID" value="MEC4266077.1"/>
    <property type="molecule type" value="Genomic_DNA"/>
</dbReference>
<protein>
    <submittedName>
        <fullName evidence="5">LuxR C-terminal-related transcriptional regulator</fullName>
    </submittedName>
</protein>
<dbReference type="InterPro" id="IPR036388">
    <property type="entry name" value="WH-like_DNA-bd_sf"/>
</dbReference>
<evidence type="ECO:0000256" key="3">
    <source>
        <dbReference type="ARBA" id="ARBA00023163"/>
    </source>
</evidence>
<dbReference type="PROSITE" id="PS50043">
    <property type="entry name" value="HTH_LUXR_2"/>
    <property type="match status" value="1"/>
</dbReference>
<keyword evidence="1" id="KW-0805">Transcription regulation</keyword>
<evidence type="ECO:0000256" key="2">
    <source>
        <dbReference type="ARBA" id="ARBA00023125"/>
    </source>
</evidence>
<reference evidence="5 6" key="1">
    <citation type="submission" date="2024-01" db="EMBL/GenBank/DDBJ databases">
        <title>The strains designed SYSU M86414 and SYSU M84420 isolated from the marine sediment in San Sha City (Hainan Province, China).</title>
        <authorList>
            <person name="Guo D."/>
        </authorList>
    </citation>
    <scope>NUCLEOTIDE SEQUENCE [LARGE SCALE GENOMIC DNA]</scope>
    <source>
        <strain evidence="5 6">SYSU M84420</strain>
    </source>
</reference>
<dbReference type="SUPFAM" id="SSF46894">
    <property type="entry name" value="C-terminal effector domain of the bipartite response regulators"/>
    <property type="match status" value="1"/>
</dbReference>
<dbReference type="PANTHER" id="PTHR44688:SF16">
    <property type="entry name" value="DNA-BINDING TRANSCRIPTIONAL ACTIVATOR DEVR_DOSR"/>
    <property type="match status" value="1"/>
</dbReference>
<comment type="caution">
    <text evidence="5">The sequence shown here is derived from an EMBL/GenBank/DDBJ whole genome shotgun (WGS) entry which is preliminary data.</text>
</comment>
<dbReference type="InterPro" id="IPR016032">
    <property type="entry name" value="Sig_transdc_resp-reg_C-effctor"/>
</dbReference>
<dbReference type="Proteomes" id="UP001355298">
    <property type="component" value="Unassembled WGS sequence"/>
</dbReference>
<accession>A0ABU6ISH5</accession>
<evidence type="ECO:0000256" key="1">
    <source>
        <dbReference type="ARBA" id="ARBA00023015"/>
    </source>
</evidence>
<gene>
    <name evidence="5" type="ORF">VOP03_12035</name>
</gene>
<proteinExistence type="predicted"/>
<dbReference type="CDD" id="cd06170">
    <property type="entry name" value="LuxR_C_like"/>
    <property type="match status" value="1"/>
</dbReference>
<dbReference type="PANTHER" id="PTHR44688">
    <property type="entry name" value="DNA-BINDING TRANSCRIPTIONAL ACTIVATOR DEVR_DOSR"/>
    <property type="match status" value="1"/>
</dbReference>
<evidence type="ECO:0000259" key="4">
    <source>
        <dbReference type="PROSITE" id="PS50043"/>
    </source>
</evidence>
<keyword evidence="6" id="KW-1185">Reference proteome</keyword>
<dbReference type="Pfam" id="PF00196">
    <property type="entry name" value="GerE"/>
    <property type="match status" value="1"/>
</dbReference>
<organism evidence="5 6">
    <name type="scientific">Flagellimonas halotolerans</name>
    <dbReference type="NCBI Taxonomy" id="3112164"/>
    <lineage>
        <taxon>Bacteria</taxon>
        <taxon>Pseudomonadati</taxon>
        <taxon>Bacteroidota</taxon>
        <taxon>Flavobacteriia</taxon>
        <taxon>Flavobacteriales</taxon>
        <taxon>Flavobacteriaceae</taxon>
        <taxon>Flagellimonas</taxon>
    </lineage>
</organism>
<name>A0ABU6ISH5_9FLAO</name>
<evidence type="ECO:0000313" key="6">
    <source>
        <dbReference type="Proteomes" id="UP001355298"/>
    </source>
</evidence>
<feature type="domain" description="HTH luxR-type" evidence="4">
    <location>
        <begin position="201"/>
        <end position="266"/>
    </location>
</feature>
<keyword evidence="2" id="KW-0238">DNA-binding</keyword>
<dbReference type="SMART" id="SM00421">
    <property type="entry name" value="HTH_LUXR"/>
    <property type="match status" value="1"/>
</dbReference>